<dbReference type="InterPro" id="IPR010044">
    <property type="entry name" value="MTAP"/>
</dbReference>
<dbReference type="GO" id="GO:0017061">
    <property type="term" value="F:S-methyl-5-thioadenosine phosphorylase activity"/>
    <property type="evidence" value="ECO:0007669"/>
    <property type="project" value="InterPro"/>
</dbReference>
<protein>
    <recommendedName>
        <fullName evidence="3">Probable S-methyl-5'-thioinosine phosphorylase</fullName>
        <ecNumber evidence="3">2.4.2.44</ecNumber>
    </recommendedName>
    <alternativeName>
        <fullName evidence="3">5'-methylthioinosine phosphorylase</fullName>
        <shortName evidence="3">MTI phosphorylase</shortName>
        <shortName evidence="3">MTIP</shortName>
    </alternativeName>
</protein>
<feature type="binding site" evidence="3">
    <location>
        <position position="175"/>
    </location>
    <ligand>
        <name>substrate</name>
    </ligand>
</feature>
<gene>
    <name evidence="6" type="primary">mtnP</name>
    <name evidence="5" type="ORF">ASJ82_07060</name>
    <name evidence="6" type="ORF">MSCUN_03400</name>
</gene>
<evidence type="ECO:0000313" key="5">
    <source>
        <dbReference type="EMBL" id="PAV06871.1"/>
    </source>
</evidence>
<comment type="pathway">
    <text evidence="3">Purine metabolism; purine nucleoside salvage.</text>
</comment>
<feature type="binding site" evidence="3">
    <location>
        <position position="176"/>
    </location>
    <ligand>
        <name>phosphate</name>
        <dbReference type="ChEBI" id="CHEBI:43474"/>
    </ligand>
</feature>
<organism evidence="5 7">
    <name type="scientific">Methanosphaera cuniculi</name>
    <dbReference type="NCBI Taxonomy" id="1077256"/>
    <lineage>
        <taxon>Archaea</taxon>
        <taxon>Methanobacteriati</taxon>
        <taxon>Methanobacteriota</taxon>
        <taxon>Methanomada group</taxon>
        <taxon>Methanobacteria</taxon>
        <taxon>Methanobacteriales</taxon>
        <taxon>Methanobacteriaceae</taxon>
        <taxon>Methanosphaera</taxon>
    </lineage>
</organism>
<comment type="caution">
    <text evidence="3">Lacks conserved residue(s) required for the propagation of feature annotation.</text>
</comment>
<dbReference type="EMBL" id="LMVN01000024">
    <property type="protein sequence ID" value="PAV06871.1"/>
    <property type="molecule type" value="Genomic_DNA"/>
</dbReference>
<dbReference type="InterPro" id="IPR000845">
    <property type="entry name" value="Nucleoside_phosphorylase_d"/>
</dbReference>
<dbReference type="OrthoDB" id="7681at2157"/>
<dbReference type="HAMAP" id="MF_01963">
    <property type="entry name" value="MTAP"/>
    <property type="match status" value="1"/>
</dbReference>
<dbReference type="GO" id="GO:0006166">
    <property type="term" value="P:purine ribonucleoside salvage"/>
    <property type="evidence" value="ECO:0007669"/>
    <property type="project" value="UniProtKB-UniRule"/>
</dbReference>
<evidence type="ECO:0000313" key="8">
    <source>
        <dbReference type="Proteomes" id="UP000246004"/>
    </source>
</evidence>
<feature type="binding site" evidence="3">
    <location>
        <position position="8"/>
    </location>
    <ligand>
        <name>phosphate</name>
        <dbReference type="ChEBI" id="CHEBI:43474"/>
    </ligand>
</feature>
<dbReference type="Pfam" id="PF01048">
    <property type="entry name" value="PNP_UDP_1"/>
    <property type="match status" value="1"/>
</dbReference>
<dbReference type="Proteomes" id="UP000246004">
    <property type="component" value="Unassembled WGS sequence"/>
</dbReference>
<reference evidence="6 8" key="1">
    <citation type="submission" date="2016-04" db="EMBL/GenBank/DDBJ databases">
        <title>Genome sequence of Methanosphaera cuniculi DSM 4103.</title>
        <authorList>
            <person name="Poehlein A."/>
            <person name="Seedorf H."/>
            <person name="Daniel R."/>
        </authorList>
    </citation>
    <scope>NUCLEOTIDE SEQUENCE [LARGE SCALE GENOMIC DNA]</scope>
    <source>
        <strain evidence="6 8">DSM 4103</strain>
    </source>
</reference>
<feature type="binding site" evidence="3">
    <location>
        <begin position="199"/>
        <end position="201"/>
    </location>
    <ligand>
        <name>substrate</name>
    </ligand>
</feature>
<evidence type="ECO:0000313" key="7">
    <source>
        <dbReference type="Proteomes" id="UP000217528"/>
    </source>
</evidence>
<sequence length="253" mass="27993">MIGLIGGTGTKPLLETYPITSTEEITTEYGKAPKISILEIGNKQVAYMPRHSMGHSTPPHMINYRANIEALKTIGVNQVFATNSVGSLDMNIQPGSLLIPDNFIDFTHDRISTFYDDKVVHIDCTDPFCETLRSNLISCGDVHPYGIYIATQGPRFETAAEIQFYKQIGGKVVGMTLVPEVVLAREREMCYSSICAITNYAASISKDKLTITEVMDAMEDATENLLQLLTKTIEKTDEKTECICQNILNDAII</sequence>
<dbReference type="GO" id="GO:0019509">
    <property type="term" value="P:L-methionine salvage from methylthioadenosine"/>
    <property type="evidence" value="ECO:0007669"/>
    <property type="project" value="TreeGrafter"/>
</dbReference>
<evidence type="ECO:0000259" key="4">
    <source>
        <dbReference type="Pfam" id="PF01048"/>
    </source>
</evidence>
<proteinExistence type="inferred from homology"/>
<keyword evidence="1 3" id="KW-0328">Glycosyltransferase</keyword>
<dbReference type="AlphaFoldDB" id="A0A2A2HBJ2"/>
<feature type="binding site" evidence="3">
    <location>
        <begin position="50"/>
        <end position="51"/>
    </location>
    <ligand>
        <name>phosphate</name>
        <dbReference type="ChEBI" id="CHEBI:43474"/>
    </ligand>
</feature>
<dbReference type="RefSeq" id="WP_095609046.1">
    <property type="nucleotide sequence ID" value="NZ_CAUHCB010000013.1"/>
</dbReference>
<dbReference type="GO" id="GO:0005829">
    <property type="term" value="C:cytosol"/>
    <property type="evidence" value="ECO:0007669"/>
    <property type="project" value="TreeGrafter"/>
</dbReference>
<comment type="subunit">
    <text evidence="3">Homotrimer.</text>
</comment>
<keyword evidence="2 3" id="KW-0808">Transferase</keyword>
<dbReference type="UniPathway" id="UPA00606"/>
<comment type="similarity">
    <text evidence="3">Belongs to the PNP/MTAP phosphorylase family. MTAP subfamily.</text>
</comment>
<evidence type="ECO:0000256" key="2">
    <source>
        <dbReference type="ARBA" id="ARBA00022679"/>
    </source>
</evidence>
<keyword evidence="7" id="KW-1185">Reference proteome</keyword>
<comment type="caution">
    <text evidence="5">The sequence shown here is derived from an EMBL/GenBank/DDBJ whole genome shotgun (WGS) entry which is preliminary data.</text>
</comment>
<feature type="site" description="Important for substrate specificity" evidence="3">
    <location>
        <position position="157"/>
    </location>
</feature>
<evidence type="ECO:0000313" key="6">
    <source>
        <dbReference type="EMBL" id="PWL08627.1"/>
    </source>
</evidence>
<comment type="miscellaneous">
    <text evidence="3">Although this enzyme belongs to the family of MTA phosphorylases based on sequence homology, it has been shown that conserved amino acid substitutions in the substrate binding pocket convert the substrate specificity of this enzyme from 6-aminopurines to 6-oxopurines.</text>
</comment>
<dbReference type="Gene3D" id="3.40.50.1580">
    <property type="entry name" value="Nucleoside phosphorylase domain"/>
    <property type="match status" value="1"/>
</dbReference>
<feature type="site" description="Important for substrate specificity" evidence="3">
    <location>
        <position position="211"/>
    </location>
</feature>
<dbReference type="CDD" id="cd09010">
    <property type="entry name" value="MTAP_SsMTAPII_like_MTIP"/>
    <property type="match status" value="1"/>
</dbReference>
<accession>A0A2A2HBJ2</accession>
<dbReference type="PANTHER" id="PTHR42679:SF2">
    <property type="entry name" value="S-METHYL-5'-THIOADENOSINE PHOSPHORYLASE"/>
    <property type="match status" value="1"/>
</dbReference>
<keyword evidence="3" id="KW-0660">Purine salvage</keyword>
<name>A0A2A2HBJ2_9EURY</name>
<evidence type="ECO:0000256" key="3">
    <source>
        <dbReference type="HAMAP-Rule" id="MF_01963"/>
    </source>
</evidence>
<feature type="domain" description="Nucleoside phosphorylase" evidence="4">
    <location>
        <begin position="2"/>
        <end position="234"/>
    </location>
</feature>
<dbReference type="EMBL" id="LWMS01000010">
    <property type="protein sequence ID" value="PWL08627.1"/>
    <property type="molecule type" value="Genomic_DNA"/>
</dbReference>
<dbReference type="Proteomes" id="UP000217528">
    <property type="component" value="Unassembled WGS sequence"/>
</dbReference>
<dbReference type="InterPro" id="IPR035994">
    <property type="entry name" value="Nucleoside_phosphorylase_sf"/>
</dbReference>
<dbReference type="EC" id="2.4.2.44" evidence="3"/>
<dbReference type="PANTHER" id="PTHR42679">
    <property type="entry name" value="S-METHYL-5'-THIOADENOSINE PHOSPHORYLASE"/>
    <property type="match status" value="1"/>
</dbReference>
<dbReference type="SUPFAM" id="SSF53167">
    <property type="entry name" value="Purine and uridine phosphorylases"/>
    <property type="match status" value="1"/>
</dbReference>
<reference evidence="5 7" key="2">
    <citation type="journal article" date="2017" name="BMC Genomics">
        <title>Genomic analysis of methanogenic archaea reveals a shift towards energy conservation.</title>
        <authorList>
            <person name="Gilmore S.P."/>
            <person name="Henske J.K."/>
            <person name="Sexton J.A."/>
            <person name="Solomon K.V."/>
            <person name="Seppala S."/>
            <person name="Yoo J.I."/>
            <person name="Huyett L.M."/>
            <person name="Pressman A."/>
            <person name="Cogan J.Z."/>
            <person name="Kivenson V."/>
            <person name="Peng X."/>
            <person name="Tan Y."/>
            <person name="Valentine D.L."/>
            <person name="O'Malley M.A."/>
        </authorList>
    </citation>
    <scope>NUCLEOTIDE SEQUENCE [LARGE SCALE GENOMIC DNA]</scope>
    <source>
        <strain evidence="5 7">1R-7</strain>
    </source>
</reference>
<evidence type="ECO:0000256" key="1">
    <source>
        <dbReference type="ARBA" id="ARBA00022676"/>
    </source>
</evidence>
<comment type="catalytic activity">
    <reaction evidence="3">
        <text>S-methyl-5'-thioinosine + phosphate = 5-(methylsulfanyl)-alpha-D-ribose 1-phosphate + hypoxanthine</text>
        <dbReference type="Rhea" id="RHEA:30643"/>
        <dbReference type="ChEBI" id="CHEBI:17368"/>
        <dbReference type="ChEBI" id="CHEBI:43474"/>
        <dbReference type="ChEBI" id="CHEBI:48595"/>
        <dbReference type="ChEBI" id="CHEBI:58533"/>
        <dbReference type="EC" id="2.4.2.44"/>
    </reaction>
</comment>
<comment type="function">
    <text evidence="3">Catalyzes the reversible phosphorylation of S-methyl-5'-thioinosine (MTI) to hypoxanthine and 5-methylthioribose-1-phosphate. Involved in the breakdown of S-methyl-5'-thioadenosine (MTA), a major by-product of polyamine biosynthesis. Catabolism of (MTA) occurs via deamination to MTI and phosphorolysis to hypoxanthine.</text>
</comment>